<sequence length="344" mass="37719">MLYTPLPLAAQTAYAQLHEALQSREIARGVADAPGSFNRKQISGRDYWYYQFRDLDGKLRQAYLGPDSDRLAALIAEREGATRDADVQIKALAQAASTLGAQTVAAPHLVIIQRLADAGFFRAGGVLVGTHAFLSAGNLLGVRWGDASRTLDLDFAHAGRNLQVALASEATLELGDVIDSLGMGFVPATSLSGVRGGRWVHPKEPGFVLDFLTPMGRGEQDLVHVKAFNAEFQALRFMEFSLEHIESAAVCTRAQACLVNTPHPARMAVHKLIIAGLRKSAERTKSNKDVMQAAMLYRWYQDNAPHEWEEAEADARSRGPTWRQQLDVGLARMQREITRTGTPS</sequence>
<gene>
    <name evidence="2" type="ORF">ACFSF0_01385</name>
</gene>
<evidence type="ECO:0000259" key="1">
    <source>
        <dbReference type="Pfam" id="PF12281"/>
    </source>
</evidence>
<dbReference type="EMBL" id="JBHUEJ010000003">
    <property type="protein sequence ID" value="MFD1709250.1"/>
    <property type="molecule type" value="Genomic_DNA"/>
</dbReference>
<reference evidence="3" key="1">
    <citation type="journal article" date="2019" name="Int. J. Syst. Evol. Microbiol.">
        <title>The Global Catalogue of Microorganisms (GCM) 10K type strain sequencing project: providing services to taxonomists for standard genome sequencing and annotation.</title>
        <authorList>
            <consortium name="The Broad Institute Genomics Platform"/>
            <consortium name="The Broad Institute Genome Sequencing Center for Infectious Disease"/>
            <person name="Wu L."/>
            <person name="Ma J."/>
        </authorList>
    </citation>
    <scope>NUCLEOTIDE SEQUENCE [LARGE SCALE GENOMIC DNA]</scope>
    <source>
        <strain evidence="3">LMG 29247</strain>
    </source>
</reference>
<accession>A0ABW4KMK3</accession>
<name>A0ABW4KMK3_9BURK</name>
<comment type="caution">
    <text evidence="2">The sequence shown here is derived from an EMBL/GenBank/DDBJ whole genome shotgun (WGS) entry which is preliminary data.</text>
</comment>
<dbReference type="InterPro" id="IPR058575">
    <property type="entry name" value="NTP_transf_8_dom"/>
</dbReference>
<feature type="domain" description="Nucleotidyltransferase-like" evidence="1">
    <location>
        <begin position="111"/>
        <end position="315"/>
    </location>
</feature>
<dbReference type="Pfam" id="PF12281">
    <property type="entry name" value="NTP_transf_8"/>
    <property type="match status" value="1"/>
</dbReference>
<proteinExistence type="predicted"/>
<organism evidence="2 3">
    <name type="scientific">Ottowia flava</name>
    <dbReference type="NCBI Taxonomy" id="2675430"/>
    <lineage>
        <taxon>Bacteria</taxon>
        <taxon>Pseudomonadati</taxon>
        <taxon>Pseudomonadota</taxon>
        <taxon>Betaproteobacteria</taxon>
        <taxon>Burkholderiales</taxon>
        <taxon>Comamonadaceae</taxon>
        <taxon>Ottowia</taxon>
    </lineage>
</organism>
<keyword evidence="3" id="KW-1185">Reference proteome</keyword>
<dbReference type="RefSeq" id="WP_147912992.1">
    <property type="nucleotide sequence ID" value="NZ_JBHUEJ010000003.1"/>
</dbReference>
<dbReference type="Proteomes" id="UP001597304">
    <property type="component" value="Unassembled WGS sequence"/>
</dbReference>
<evidence type="ECO:0000313" key="3">
    <source>
        <dbReference type="Proteomes" id="UP001597304"/>
    </source>
</evidence>
<evidence type="ECO:0000313" key="2">
    <source>
        <dbReference type="EMBL" id="MFD1709250.1"/>
    </source>
</evidence>
<protein>
    <submittedName>
        <fullName evidence="2">GSU2403 family nucleotidyltransferase fold protein</fullName>
    </submittedName>
</protein>